<protein>
    <submittedName>
        <fullName evidence="2">Uncharacterized protein</fullName>
    </submittedName>
</protein>
<name>A0A1M5QSG9_9BRAD</name>
<evidence type="ECO:0000313" key="3">
    <source>
        <dbReference type="Proteomes" id="UP000190675"/>
    </source>
</evidence>
<accession>A0A1M5QSG9</accession>
<dbReference type="AlphaFoldDB" id="A0A1M5QSG9"/>
<keyword evidence="1" id="KW-0812">Transmembrane</keyword>
<organism evidence="2 3">
    <name type="scientific">Bradyrhizobium erythrophlei</name>
    <dbReference type="NCBI Taxonomy" id="1437360"/>
    <lineage>
        <taxon>Bacteria</taxon>
        <taxon>Pseudomonadati</taxon>
        <taxon>Pseudomonadota</taxon>
        <taxon>Alphaproteobacteria</taxon>
        <taxon>Hyphomicrobiales</taxon>
        <taxon>Nitrobacteraceae</taxon>
        <taxon>Bradyrhizobium</taxon>
    </lineage>
</organism>
<feature type="transmembrane region" description="Helical" evidence="1">
    <location>
        <begin position="54"/>
        <end position="77"/>
    </location>
</feature>
<evidence type="ECO:0000256" key="1">
    <source>
        <dbReference type="SAM" id="Phobius"/>
    </source>
</evidence>
<gene>
    <name evidence="2" type="ORF">SAMN05444169_6129</name>
</gene>
<sequence length="83" mass="9322">MSPKAKTGFYYAGVFLIGLGLINLLYGFLDNELFVSGRYGGYAGWLNYDGHKRLFAWFGFLSSFSIFFGVGCIRVNLLSETKK</sequence>
<keyword evidence="1" id="KW-0472">Membrane</keyword>
<dbReference type="Proteomes" id="UP000190675">
    <property type="component" value="Chromosome I"/>
</dbReference>
<dbReference type="EMBL" id="LT670818">
    <property type="protein sequence ID" value="SHH17085.1"/>
    <property type="molecule type" value="Genomic_DNA"/>
</dbReference>
<feature type="transmembrane region" description="Helical" evidence="1">
    <location>
        <begin position="9"/>
        <end position="29"/>
    </location>
</feature>
<proteinExistence type="predicted"/>
<evidence type="ECO:0000313" key="2">
    <source>
        <dbReference type="EMBL" id="SHH17085.1"/>
    </source>
</evidence>
<reference evidence="2 3" key="1">
    <citation type="submission" date="2016-11" db="EMBL/GenBank/DDBJ databases">
        <authorList>
            <person name="Jaros S."/>
            <person name="Januszkiewicz K."/>
            <person name="Wedrychowicz H."/>
        </authorList>
    </citation>
    <scope>NUCLEOTIDE SEQUENCE [LARGE SCALE GENOMIC DNA]</scope>
    <source>
        <strain evidence="2 3">GAS242</strain>
    </source>
</reference>
<keyword evidence="1" id="KW-1133">Transmembrane helix</keyword>